<dbReference type="Proteomes" id="UP000249061">
    <property type="component" value="Unassembled WGS sequence"/>
</dbReference>
<evidence type="ECO:0000259" key="1">
    <source>
        <dbReference type="Pfam" id="PF13229"/>
    </source>
</evidence>
<dbReference type="InterPro" id="IPR006626">
    <property type="entry name" value="PbH1"/>
</dbReference>
<dbReference type="InterPro" id="IPR011050">
    <property type="entry name" value="Pectin_lyase_fold/virulence"/>
</dbReference>
<dbReference type="SMART" id="SM00710">
    <property type="entry name" value="PbH1"/>
    <property type="match status" value="5"/>
</dbReference>
<accession>A0A2W5T9Z5</accession>
<gene>
    <name evidence="2" type="ORF">DI536_15670</name>
</gene>
<dbReference type="Gene3D" id="2.160.20.10">
    <property type="entry name" value="Single-stranded right-handed beta-helix, Pectin lyase-like"/>
    <property type="match status" value="1"/>
</dbReference>
<dbReference type="Pfam" id="PF13229">
    <property type="entry name" value="Beta_helix"/>
    <property type="match status" value="1"/>
</dbReference>
<organism evidence="2 3">
    <name type="scientific">Archangium gephyra</name>
    <dbReference type="NCBI Taxonomy" id="48"/>
    <lineage>
        <taxon>Bacteria</taxon>
        <taxon>Pseudomonadati</taxon>
        <taxon>Myxococcota</taxon>
        <taxon>Myxococcia</taxon>
        <taxon>Myxococcales</taxon>
        <taxon>Cystobacterineae</taxon>
        <taxon>Archangiaceae</taxon>
        <taxon>Archangium</taxon>
    </lineage>
</organism>
<proteinExistence type="predicted"/>
<evidence type="ECO:0000313" key="2">
    <source>
        <dbReference type="EMBL" id="PZR12340.1"/>
    </source>
</evidence>
<feature type="domain" description="Right handed beta helix" evidence="1">
    <location>
        <begin position="92"/>
        <end position="250"/>
    </location>
</feature>
<dbReference type="InterPro" id="IPR039448">
    <property type="entry name" value="Beta_helix"/>
</dbReference>
<dbReference type="AlphaFoldDB" id="A0A2W5T9Z5"/>
<name>A0A2W5T9Z5_9BACT</name>
<dbReference type="SUPFAM" id="SSF51126">
    <property type="entry name" value="Pectin lyase-like"/>
    <property type="match status" value="1"/>
</dbReference>
<evidence type="ECO:0000313" key="3">
    <source>
        <dbReference type="Proteomes" id="UP000249061"/>
    </source>
</evidence>
<comment type="caution">
    <text evidence="2">The sequence shown here is derived from an EMBL/GenBank/DDBJ whole genome shotgun (WGS) entry which is preliminary data.</text>
</comment>
<reference evidence="2 3" key="1">
    <citation type="submission" date="2017-08" db="EMBL/GenBank/DDBJ databases">
        <title>Infants hospitalized years apart are colonized by the same room-sourced microbial strains.</title>
        <authorList>
            <person name="Brooks B."/>
            <person name="Olm M.R."/>
            <person name="Firek B.A."/>
            <person name="Baker R."/>
            <person name="Thomas B.C."/>
            <person name="Morowitz M.J."/>
            <person name="Banfield J.F."/>
        </authorList>
    </citation>
    <scope>NUCLEOTIDE SEQUENCE [LARGE SCALE GENOMIC DNA]</scope>
    <source>
        <strain evidence="2">S2_003_000_R2_14</strain>
    </source>
</reference>
<sequence length="356" mass="36031">MCDRLSIPAGSLTDTLAAAQPGDCIILPAGTYEGSFVLPEDVSIAASAGADVTLTGGDPVLSIVGGRRSVVQGLKILAGQGGGIAIEPGPAQLIGVKVSQAKDEALLATCTREDCDEREVVITDSELTQSGVGLRVKGAKVRVSGGRIAEQLGTSLSAGSGVVASGGAKVQLDNVLVEDNQNVGVLIDGAATRASLTSCNVKHNLGRGLWVQGQTADAGEVTVDVNGGEFNDNALVGIGARDTVGLRVTNAAVKSTTMVRVPVDISRSEDVGDGVGLFNGARAITLQGVTLENNARAQLLADSVGSDVKIESTTFTGGQYRAVVQQTAEAVQVDAMALDDAGVRLFVNAAAIGLTP</sequence>
<dbReference type="InterPro" id="IPR012334">
    <property type="entry name" value="Pectin_lyas_fold"/>
</dbReference>
<protein>
    <recommendedName>
        <fullName evidence="1">Right handed beta helix domain-containing protein</fullName>
    </recommendedName>
</protein>
<dbReference type="EMBL" id="QFQP01000012">
    <property type="protein sequence ID" value="PZR12340.1"/>
    <property type="molecule type" value="Genomic_DNA"/>
</dbReference>